<dbReference type="EMBL" id="CABDUW010001278">
    <property type="protein sequence ID" value="VTJ80198.1"/>
    <property type="molecule type" value="Genomic_DNA"/>
</dbReference>
<protein>
    <submittedName>
        <fullName evidence="2">Uncharacterized protein</fullName>
    </submittedName>
</protein>
<dbReference type="AlphaFoldDB" id="A0A5E4CED6"/>
<sequence length="147" mass="16420">MEKPQRPEMQVETPTVPDQRPFPVGGYSSPPVCLLTSSASPWLPIYYYSRLYPKKSFAFYSPGRSGEVAFPSCLKPLSLPGLEVYILLYLRNTRPPLRTFHLPKSFHASGPLHLLCTYCAPITTTSLRALSLSKTTLPPFCPSSTRL</sequence>
<organism evidence="2 3">
    <name type="scientific">Marmota monax</name>
    <name type="common">Woodchuck</name>
    <dbReference type="NCBI Taxonomy" id="9995"/>
    <lineage>
        <taxon>Eukaryota</taxon>
        <taxon>Metazoa</taxon>
        <taxon>Chordata</taxon>
        <taxon>Craniata</taxon>
        <taxon>Vertebrata</taxon>
        <taxon>Euteleostomi</taxon>
        <taxon>Mammalia</taxon>
        <taxon>Eutheria</taxon>
        <taxon>Euarchontoglires</taxon>
        <taxon>Glires</taxon>
        <taxon>Rodentia</taxon>
        <taxon>Sciuromorpha</taxon>
        <taxon>Sciuridae</taxon>
        <taxon>Xerinae</taxon>
        <taxon>Marmotini</taxon>
        <taxon>Marmota</taxon>
    </lineage>
</organism>
<gene>
    <name evidence="1" type="ORF">GHT09_007781</name>
    <name evidence="2" type="ORF">MONAX_5E044088</name>
</gene>
<reference evidence="1" key="2">
    <citation type="submission" date="2020-08" db="EMBL/GenBank/DDBJ databases">
        <authorList>
            <person name="Shumante A."/>
            <person name="Zimin A.V."/>
            <person name="Puiu D."/>
            <person name="Salzberg S.L."/>
        </authorList>
    </citation>
    <scope>NUCLEOTIDE SEQUENCE</scope>
    <source>
        <strain evidence="1">WC2-LM</strain>
        <tissue evidence="1">Liver</tissue>
    </source>
</reference>
<evidence type="ECO:0000313" key="3">
    <source>
        <dbReference type="Proteomes" id="UP000335636"/>
    </source>
</evidence>
<name>A0A5E4CED6_MARMO</name>
<dbReference type="Proteomes" id="UP000335636">
    <property type="component" value="Unassembled WGS sequence"/>
</dbReference>
<dbReference type="EMBL" id="WJEC01000781">
    <property type="protein sequence ID" value="KAF7481012.1"/>
    <property type="molecule type" value="Genomic_DNA"/>
</dbReference>
<reference evidence="2 3" key="1">
    <citation type="submission" date="2019-04" db="EMBL/GenBank/DDBJ databases">
        <authorList>
            <person name="Alioto T."/>
            <person name="Alioto T."/>
        </authorList>
    </citation>
    <scope>NUCLEOTIDE SEQUENCE [LARGE SCALE GENOMIC DNA]</scope>
</reference>
<proteinExistence type="predicted"/>
<accession>A0A5E4CED6</accession>
<evidence type="ECO:0000313" key="1">
    <source>
        <dbReference type="EMBL" id="KAF7481012.1"/>
    </source>
</evidence>
<evidence type="ECO:0000313" key="2">
    <source>
        <dbReference type="EMBL" id="VTJ80198.1"/>
    </source>
</evidence>
<keyword evidence="3" id="KW-1185">Reference proteome</keyword>
<dbReference type="Proteomes" id="UP000662637">
    <property type="component" value="Unassembled WGS sequence"/>
</dbReference>